<name>A0A183UH05_TOXCA</name>
<protein>
    <submittedName>
        <fullName evidence="15">Endoribonuclease</fullName>
    </submittedName>
</protein>
<evidence type="ECO:0000256" key="6">
    <source>
        <dbReference type="ARBA" id="ARBA00022759"/>
    </source>
</evidence>
<dbReference type="GO" id="GO:0003723">
    <property type="term" value="F:RNA binding"/>
    <property type="evidence" value="ECO:0007669"/>
    <property type="project" value="UniProtKB-UniRule"/>
</dbReference>
<evidence type="ECO:0000256" key="11">
    <source>
        <dbReference type="RuleBase" id="RU367085"/>
    </source>
</evidence>
<comment type="subunit">
    <text evidence="3 11">Monomer.</text>
</comment>
<reference evidence="15" key="1">
    <citation type="submission" date="2016-06" db="UniProtKB">
        <authorList>
            <consortium name="WormBaseParasite"/>
        </authorList>
    </citation>
    <scope>IDENTIFICATION</scope>
</reference>
<feature type="chain" id="PRO_5044514030" evidence="11">
    <location>
        <begin position="20"/>
        <end position="327"/>
    </location>
</feature>
<evidence type="ECO:0000256" key="7">
    <source>
        <dbReference type="ARBA" id="ARBA00022801"/>
    </source>
</evidence>
<dbReference type="InterPro" id="IPR039787">
    <property type="entry name" value="ENDOU"/>
</dbReference>
<keyword evidence="5 11" id="KW-0479">Metal-binding</keyword>
<evidence type="ECO:0000313" key="13">
    <source>
        <dbReference type="EMBL" id="VDM39096.1"/>
    </source>
</evidence>
<evidence type="ECO:0000256" key="4">
    <source>
        <dbReference type="ARBA" id="ARBA00022722"/>
    </source>
</evidence>
<evidence type="ECO:0000256" key="5">
    <source>
        <dbReference type="ARBA" id="ARBA00022723"/>
    </source>
</evidence>
<keyword evidence="7 11" id="KW-0378">Hydrolase</keyword>
<comment type="similarity">
    <text evidence="2 11">Belongs to the ENDOU family.</text>
</comment>
<dbReference type="GO" id="GO:0004521">
    <property type="term" value="F:RNA endonuclease activity"/>
    <property type="evidence" value="ECO:0007669"/>
    <property type="project" value="UniProtKB-UniRule"/>
</dbReference>
<keyword evidence="11" id="KW-0732">Signal</keyword>
<evidence type="ECO:0000256" key="9">
    <source>
        <dbReference type="ARBA" id="ARBA00023211"/>
    </source>
</evidence>
<dbReference type="WBParaSite" id="TCNE_0000777501-mRNA-1">
    <property type="protein sequence ID" value="TCNE_0000777501-mRNA-1"/>
    <property type="gene ID" value="TCNE_0000777501"/>
</dbReference>
<keyword evidence="4 11" id="KW-0540">Nuclease</keyword>
<dbReference type="Pfam" id="PF09412">
    <property type="entry name" value="XendoU"/>
    <property type="match status" value="1"/>
</dbReference>
<evidence type="ECO:0000256" key="1">
    <source>
        <dbReference type="ARBA" id="ARBA00001936"/>
    </source>
</evidence>
<evidence type="ECO:0000313" key="15">
    <source>
        <dbReference type="WBParaSite" id="TCNE_0000777501-mRNA-1"/>
    </source>
</evidence>
<dbReference type="AlphaFoldDB" id="A0A183UH05"/>
<dbReference type="Proteomes" id="UP000050794">
    <property type="component" value="Unassembled WGS sequence"/>
</dbReference>
<comment type="cofactor">
    <cofactor evidence="1 11">
        <name>Mn(2+)</name>
        <dbReference type="ChEBI" id="CHEBI:29035"/>
    </cofactor>
</comment>
<dbReference type="SUPFAM" id="SSF142877">
    <property type="entry name" value="EndoU-like"/>
    <property type="match status" value="1"/>
</dbReference>
<evidence type="ECO:0000313" key="14">
    <source>
        <dbReference type="Proteomes" id="UP000050794"/>
    </source>
</evidence>
<gene>
    <name evidence="13" type="ORF">TCNE_LOCUS7775</name>
</gene>
<dbReference type="PROSITE" id="PS51959">
    <property type="entry name" value="ENDOU"/>
    <property type="match status" value="1"/>
</dbReference>
<feature type="signal peptide" evidence="11">
    <location>
        <begin position="1"/>
        <end position="19"/>
    </location>
</feature>
<dbReference type="PANTHER" id="PTHR12439:SF11">
    <property type="entry name" value="URIDYLATE-SPECIFIC ENDORIBONUCLEASE"/>
    <property type="match status" value="1"/>
</dbReference>
<dbReference type="PANTHER" id="PTHR12439">
    <property type="entry name" value="PLACENTAL PROTEIN 11-RELATED"/>
    <property type="match status" value="1"/>
</dbReference>
<dbReference type="EMBL" id="UYWY01019755">
    <property type="protein sequence ID" value="VDM39096.1"/>
    <property type="molecule type" value="Genomic_DNA"/>
</dbReference>
<evidence type="ECO:0000256" key="2">
    <source>
        <dbReference type="ARBA" id="ARBA00010168"/>
    </source>
</evidence>
<accession>A0A183UH05</accession>
<organism evidence="14 15">
    <name type="scientific">Toxocara canis</name>
    <name type="common">Canine roundworm</name>
    <dbReference type="NCBI Taxonomy" id="6265"/>
    <lineage>
        <taxon>Eukaryota</taxon>
        <taxon>Metazoa</taxon>
        <taxon>Ecdysozoa</taxon>
        <taxon>Nematoda</taxon>
        <taxon>Chromadorea</taxon>
        <taxon>Rhabditida</taxon>
        <taxon>Spirurina</taxon>
        <taxon>Ascaridomorpha</taxon>
        <taxon>Ascaridoidea</taxon>
        <taxon>Toxocaridae</taxon>
        <taxon>Toxocara</taxon>
    </lineage>
</organism>
<dbReference type="GO" id="GO:0046872">
    <property type="term" value="F:metal ion binding"/>
    <property type="evidence" value="ECO:0007669"/>
    <property type="project" value="UniProtKB-UniRule"/>
</dbReference>
<sequence>MASQAVSILVIFFVRFASPLFTQPPPIERIPVFLSHFKCPSLNISEFAITDAELVRLVNTLRDEDVNKAKLGQVVVDYQGHTTTRDSTDNAKSRLFKSVDSSLLRKETFERFIQLSDNYNRHTGIVEIETASEKREISQFLDAVLASKVWQTLYSFLHRKGHPFARNETIFRFWINQLWFVQYSRARGVADTSGFEHVFMGETKNGEIAGMHSWLRFYLLERNASEQFDYKGFVVKRFNVMAAVKFSWMNELKRSGSFVIGSSPEFDMALYTVCFLSRRGRKTCDVEIDGCPLLLTSYEIVQQRKVFIGTIYPSAGRITDSCRRYNG</sequence>
<evidence type="ECO:0000256" key="3">
    <source>
        <dbReference type="ARBA" id="ARBA00011245"/>
    </source>
</evidence>
<reference evidence="13 14" key="2">
    <citation type="submission" date="2018-11" db="EMBL/GenBank/DDBJ databases">
        <authorList>
            <consortium name="Pathogen Informatics"/>
        </authorList>
    </citation>
    <scope>NUCLEOTIDE SEQUENCE [LARGE SCALE GENOMIC DNA]</scope>
</reference>
<evidence type="ECO:0000256" key="8">
    <source>
        <dbReference type="ARBA" id="ARBA00022884"/>
    </source>
</evidence>
<keyword evidence="6 11" id="KW-0255">Endonuclease</keyword>
<keyword evidence="14" id="KW-1185">Reference proteome</keyword>
<dbReference type="CDD" id="cd21159">
    <property type="entry name" value="XendoU"/>
    <property type="match status" value="1"/>
</dbReference>
<proteinExistence type="inferred from homology"/>
<keyword evidence="10" id="KW-0456">Lyase</keyword>
<dbReference type="InterPro" id="IPR018998">
    <property type="entry name" value="EndoU_C"/>
</dbReference>
<dbReference type="GO" id="GO:0016829">
    <property type="term" value="F:lyase activity"/>
    <property type="evidence" value="ECO:0007669"/>
    <property type="project" value="UniProtKB-KW"/>
</dbReference>
<evidence type="ECO:0000259" key="12">
    <source>
        <dbReference type="PROSITE" id="PS51959"/>
    </source>
</evidence>
<keyword evidence="8 11" id="KW-0694">RNA-binding</keyword>
<evidence type="ECO:0000256" key="10">
    <source>
        <dbReference type="ARBA" id="ARBA00023239"/>
    </source>
</evidence>
<feature type="domain" description="EndoU" evidence="12">
    <location>
        <begin position="50"/>
        <end position="317"/>
    </location>
</feature>
<dbReference type="InterPro" id="IPR037227">
    <property type="entry name" value="EndoU-like"/>
</dbReference>
<keyword evidence="9 11" id="KW-0464">Manganese</keyword>
<dbReference type="GO" id="GO:0016787">
    <property type="term" value="F:hydrolase activity"/>
    <property type="evidence" value="ECO:0007669"/>
    <property type="project" value="UniProtKB-KW"/>
</dbReference>